<dbReference type="AlphaFoldDB" id="A0A2J0KV65"/>
<dbReference type="PANTHER" id="PTHR10744:SF1">
    <property type="entry name" value="SMALL RIBOSOMAL SUBUNIT PROTEIN US17M"/>
    <property type="match status" value="1"/>
</dbReference>
<reference evidence="8 9" key="1">
    <citation type="submission" date="2017-09" db="EMBL/GenBank/DDBJ databases">
        <title>Depth-based differentiation of microbial function through sediment-hosted aquifers and enrichment of novel symbionts in the deep terrestrial subsurface.</title>
        <authorList>
            <person name="Probst A.J."/>
            <person name="Ladd B."/>
            <person name="Jarett J.K."/>
            <person name="Geller-Mcgrath D.E."/>
            <person name="Sieber C.M."/>
            <person name="Emerson J.B."/>
            <person name="Anantharaman K."/>
            <person name="Thomas B.C."/>
            <person name="Malmstrom R."/>
            <person name="Stieglmeier M."/>
            <person name="Klingl A."/>
            <person name="Woyke T."/>
            <person name="Ryan C.M."/>
            <person name="Banfield J.F."/>
        </authorList>
    </citation>
    <scope>NUCLEOTIDE SEQUENCE [LARGE SCALE GENOMIC DNA]</scope>
    <source>
        <strain evidence="8">CG07_land_8_20_14_0_80_42_15</strain>
    </source>
</reference>
<name>A0A2J0KV65_9BACT</name>
<dbReference type="Proteomes" id="UP000230052">
    <property type="component" value="Unassembled WGS sequence"/>
</dbReference>
<comment type="caution">
    <text evidence="8">The sequence shown here is derived from an EMBL/GenBank/DDBJ whole genome shotgun (WGS) entry which is preliminary data.</text>
</comment>
<keyword evidence="4 6" id="KW-0689">Ribosomal protein</keyword>
<dbReference type="InterPro" id="IPR019979">
    <property type="entry name" value="Ribosomal_uS17_CS"/>
</dbReference>
<comment type="subunit">
    <text evidence="6">Part of the 30S ribosomal subunit.</text>
</comment>
<dbReference type="CDD" id="cd00364">
    <property type="entry name" value="Ribosomal_uS17"/>
    <property type="match status" value="1"/>
</dbReference>
<dbReference type="EMBL" id="PEWV01000008">
    <property type="protein sequence ID" value="PIU42392.1"/>
    <property type="molecule type" value="Genomic_DNA"/>
</dbReference>
<evidence type="ECO:0000256" key="2">
    <source>
        <dbReference type="ARBA" id="ARBA00022730"/>
    </source>
</evidence>
<protein>
    <recommendedName>
        <fullName evidence="6">Small ribosomal subunit protein uS17</fullName>
    </recommendedName>
</protein>
<dbReference type="Pfam" id="PF00366">
    <property type="entry name" value="Ribosomal_S17"/>
    <property type="match status" value="1"/>
</dbReference>
<evidence type="ECO:0000313" key="9">
    <source>
        <dbReference type="Proteomes" id="UP000230052"/>
    </source>
</evidence>
<evidence type="ECO:0000256" key="6">
    <source>
        <dbReference type="HAMAP-Rule" id="MF_01345"/>
    </source>
</evidence>
<keyword evidence="3 6" id="KW-0694">RNA-binding</keyword>
<comment type="function">
    <text evidence="6">One of the primary rRNA binding proteins, it binds specifically to the 5'-end of 16S ribosomal RNA.</text>
</comment>
<keyword evidence="2 6" id="KW-0699">rRNA-binding</keyword>
<organism evidence="8 9">
    <name type="scientific">Candidatus Aquitaenariimonas noxiae</name>
    <dbReference type="NCBI Taxonomy" id="1974741"/>
    <lineage>
        <taxon>Bacteria</taxon>
        <taxon>Pseudomonadati</taxon>
        <taxon>Candidatus Omnitrophota</taxon>
        <taxon>Candidatus Aquitaenariimonas</taxon>
    </lineage>
</organism>
<dbReference type="GO" id="GO:0019843">
    <property type="term" value="F:rRNA binding"/>
    <property type="evidence" value="ECO:0007669"/>
    <property type="project" value="UniProtKB-UniRule"/>
</dbReference>
<comment type="similarity">
    <text evidence="1 6 7">Belongs to the universal ribosomal protein uS17 family.</text>
</comment>
<dbReference type="GO" id="GO:0006412">
    <property type="term" value="P:translation"/>
    <property type="evidence" value="ECO:0007669"/>
    <property type="project" value="UniProtKB-UniRule"/>
</dbReference>
<dbReference type="NCBIfam" id="TIGR03635">
    <property type="entry name" value="uS17_bact"/>
    <property type="match status" value="1"/>
</dbReference>
<evidence type="ECO:0000256" key="3">
    <source>
        <dbReference type="ARBA" id="ARBA00022884"/>
    </source>
</evidence>
<evidence type="ECO:0000256" key="5">
    <source>
        <dbReference type="ARBA" id="ARBA00023274"/>
    </source>
</evidence>
<evidence type="ECO:0000313" key="8">
    <source>
        <dbReference type="EMBL" id="PIU42392.1"/>
    </source>
</evidence>
<dbReference type="GO" id="GO:0003735">
    <property type="term" value="F:structural constituent of ribosome"/>
    <property type="evidence" value="ECO:0007669"/>
    <property type="project" value="UniProtKB-UniRule"/>
</dbReference>
<dbReference type="InterPro" id="IPR000266">
    <property type="entry name" value="Ribosomal_uS17"/>
</dbReference>
<proteinExistence type="inferred from homology"/>
<accession>A0A2J0KV65</accession>
<gene>
    <name evidence="6" type="primary">rpsQ</name>
    <name evidence="8" type="ORF">COS99_00600</name>
</gene>
<dbReference type="Gene3D" id="2.40.50.140">
    <property type="entry name" value="Nucleic acid-binding proteins"/>
    <property type="match status" value="1"/>
</dbReference>
<evidence type="ECO:0000256" key="7">
    <source>
        <dbReference type="RuleBase" id="RU003872"/>
    </source>
</evidence>
<sequence length="95" mass="11060">MEKSNRKEKIGIVISDKMTKTISVQVERTVRHPHYGKVIRKCSTFKAHDEKNDAKEGDTVRIEETRPLSKTKRWRLVEILAKASVKEKEIEEKIA</sequence>
<dbReference type="HAMAP" id="MF_01345_B">
    <property type="entry name" value="Ribosomal_uS17_B"/>
    <property type="match status" value="1"/>
</dbReference>
<dbReference type="GO" id="GO:0022627">
    <property type="term" value="C:cytosolic small ribosomal subunit"/>
    <property type="evidence" value="ECO:0007669"/>
    <property type="project" value="UniProtKB-UniRule"/>
</dbReference>
<dbReference type="InterPro" id="IPR012340">
    <property type="entry name" value="NA-bd_OB-fold"/>
</dbReference>
<dbReference type="PANTHER" id="PTHR10744">
    <property type="entry name" value="40S RIBOSOMAL PROTEIN S11 FAMILY MEMBER"/>
    <property type="match status" value="1"/>
</dbReference>
<dbReference type="SUPFAM" id="SSF50249">
    <property type="entry name" value="Nucleic acid-binding proteins"/>
    <property type="match status" value="1"/>
</dbReference>
<dbReference type="PRINTS" id="PR00973">
    <property type="entry name" value="RIBOSOMALS17"/>
</dbReference>
<evidence type="ECO:0000256" key="4">
    <source>
        <dbReference type="ARBA" id="ARBA00022980"/>
    </source>
</evidence>
<dbReference type="PROSITE" id="PS00056">
    <property type="entry name" value="RIBOSOMAL_S17"/>
    <property type="match status" value="1"/>
</dbReference>
<keyword evidence="5 6" id="KW-0687">Ribonucleoprotein</keyword>
<dbReference type="NCBIfam" id="NF004123">
    <property type="entry name" value="PRK05610.1"/>
    <property type="match status" value="1"/>
</dbReference>
<dbReference type="InterPro" id="IPR019984">
    <property type="entry name" value="Ribosomal_uS17_bact/chlr"/>
</dbReference>
<evidence type="ECO:0000256" key="1">
    <source>
        <dbReference type="ARBA" id="ARBA00010254"/>
    </source>
</evidence>